<dbReference type="NCBIfam" id="TIGR00254">
    <property type="entry name" value="GGDEF"/>
    <property type="match status" value="1"/>
</dbReference>
<evidence type="ECO:0000256" key="3">
    <source>
        <dbReference type="PROSITE-ProRule" id="PRU00169"/>
    </source>
</evidence>
<dbReference type="Gene3D" id="3.40.50.2300">
    <property type="match status" value="1"/>
</dbReference>
<dbReference type="SUPFAM" id="SSF52172">
    <property type="entry name" value="CheY-like"/>
    <property type="match status" value="2"/>
</dbReference>
<gene>
    <name evidence="6" type="ORF">HYN69_04930</name>
</gene>
<keyword evidence="3" id="KW-0597">Phosphoprotein</keyword>
<evidence type="ECO:0000256" key="1">
    <source>
        <dbReference type="ARBA" id="ARBA00012528"/>
    </source>
</evidence>
<dbReference type="GO" id="GO:0043709">
    <property type="term" value="P:cell adhesion involved in single-species biofilm formation"/>
    <property type="evidence" value="ECO:0007669"/>
    <property type="project" value="TreeGrafter"/>
</dbReference>
<name>A0A2S0UJD8_9RHOB</name>
<dbReference type="GO" id="GO:0052621">
    <property type="term" value="F:diguanylate cyclase activity"/>
    <property type="evidence" value="ECO:0007669"/>
    <property type="project" value="UniProtKB-EC"/>
</dbReference>
<dbReference type="SMART" id="SM00448">
    <property type="entry name" value="REC"/>
    <property type="match status" value="1"/>
</dbReference>
<evidence type="ECO:0000313" key="7">
    <source>
        <dbReference type="Proteomes" id="UP000244496"/>
    </source>
</evidence>
<dbReference type="Pfam" id="PF00990">
    <property type="entry name" value="GGDEF"/>
    <property type="match status" value="1"/>
</dbReference>
<dbReference type="InterPro" id="IPR050469">
    <property type="entry name" value="Diguanylate_Cyclase"/>
</dbReference>
<evidence type="ECO:0000259" key="4">
    <source>
        <dbReference type="PROSITE" id="PS50110"/>
    </source>
</evidence>
<dbReference type="InterPro" id="IPR011006">
    <property type="entry name" value="CheY-like_superfamily"/>
</dbReference>
<evidence type="ECO:0000259" key="5">
    <source>
        <dbReference type="PROSITE" id="PS50887"/>
    </source>
</evidence>
<protein>
    <recommendedName>
        <fullName evidence="1">diguanylate cyclase</fullName>
        <ecNumber evidence="1">2.7.7.65</ecNumber>
    </recommendedName>
</protein>
<evidence type="ECO:0000313" key="6">
    <source>
        <dbReference type="EMBL" id="AWB47947.1"/>
    </source>
</evidence>
<dbReference type="InterPro" id="IPR001789">
    <property type="entry name" value="Sig_transdc_resp-reg_receiver"/>
</dbReference>
<feature type="domain" description="GGDEF" evidence="5">
    <location>
        <begin position="317"/>
        <end position="450"/>
    </location>
</feature>
<dbReference type="InterPro" id="IPR029787">
    <property type="entry name" value="Nucleotide_cyclase"/>
</dbReference>
<dbReference type="InterPro" id="IPR043128">
    <property type="entry name" value="Rev_trsase/Diguanyl_cyclase"/>
</dbReference>
<sequence>MAGRILIVDDTAVNRIVMNVKLAGACYATSTASNGAAALHALATDRPDLVLLDLDLPDMSGLDVLAAIRRDRRLHDLPVIILTANPTREARLASLSAGADDILVKPVNDELLLARTRSLLRRASEDRPPADFGTAPAPWHMADPPAPFERPGLVAVATHRSDLRLRLTRDLARRTGHSVTPLSREEALALTPDAHPLPEAFILDADSGTGLHFVSEIRSRPSSMHSGVILLCDGAKQAATAYDMGVDEVVPLDAQTDEIALRLASVLRRARNAEQHRQSLRDGMRLALTDDLTGLWNRRYAERELDQIANRARHEGRPFALFFVDRDRFKQVNDRFGHGTGDLVLVAVARSLQATLRPADMLARIGGEEFLLALPGLDLDQARGVAERICETIRTLDIGIAADPPLRITVSIGVAIGTGAEPVEGLRDRADRALLAAKAKGRDRVATDRRAA</sequence>
<dbReference type="PROSITE" id="PS50110">
    <property type="entry name" value="RESPONSE_REGULATORY"/>
    <property type="match status" value="1"/>
</dbReference>
<dbReference type="Proteomes" id="UP000244496">
    <property type="component" value="Chromosome"/>
</dbReference>
<proteinExistence type="predicted"/>
<dbReference type="Pfam" id="PF00072">
    <property type="entry name" value="Response_reg"/>
    <property type="match status" value="1"/>
</dbReference>
<dbReference type="RefSeq" id="WP_108434771.1">
    <property type="nucleotide sequence ID" value="NZ_CP028918.1"/>
</dbReference>
<dbReference type="Gene3D" id="3.30.70.270">
    <property type="match status" value="1"/>
</dbReference>
<accession>A0A2S0UJD8</accession>
<dbReference type="EMBL" id="CP028918">
    <property type="protein sequence ID" value="AWB47947.1"/>
    <property type="molecule type" value="Genomic_DNA"/>
</dbReference>
<dbReference type="GO" id="GO:1902201">
    <property type="term" value="P:negative regulation of bacterial-type flagellum-dependent cell motility"/>
    <property type="evidence" value="ECO:0007669"/>
    <property type="project" value="TreeGrafter"/>
</dbReference>
<dbReference type="AlphaFoldDB" id="A0A2S0UJD8"/>
<keyword evidence="7" id="KW-1185">Reference proteome</keyword>
<dbReference type="GO" id="GO:0005886">
    <property type="term" value="C:plasma membrane"/>
    <property type="evidence" value="ECO:0007669"/>
    <property type="project" value="TreeGrafter"/>
</dbReference>
<reference evidence="6 7" key="1">
    <citation type="submission" date="2018-04" db="EMBL/GenBank/DDBJ databases">
        <title>Genome sequencing of Gemmobacter.</title>
        <authorList>
            <person name="Yi H."/>
            <person name="Baek M.-G."/>
        </authorList>
    </citation>
    <scope>NUCLEOTIDE SEQUENCE [LARGE SCALE GENOMIC DNA]</scope>
    <source>
        <strain evidence="6 7">HYN0069</strain>
    </source>
</reference>
<dbReference type="SUPFAM" id="SSF55073">
    <property type="entry name" value="Nucleotide cyclase"/>
    <property type="match status" value="1"/>
</dbReference>
<dbReference type="PANTHER" id="PTHR45138">
    <property type="entry name" value="REGULATORY COMPONENTS OF SENSORY TRANSDUCTION SYSTEM"/>
    <property type="match status" value="1"/>
</dbReference>
<dbReference type="FunFam" id="3.30.70.270:FF:000001">
    <property type="entry name" value="Diguanylate cyclase domain protein"/>
    <property type="match status" value="1"/>
</dbReference>
<evidence type="ECO:0000256" key="2">
    <source>
        <dbReference type="ARBA" id="ARBA00034247"/>
    </source>
</evidence>
<feature type="domain" description="Response regulatory" evidence="4">
    <location>
        <begin position="4"/>
        <end position="120"/>
    </location>
</feature>
<dbReference type="KEGG" id="geh:HYN69_04930"/>
<dbReference type="CDD" id="cd01949">
    <property type="entry name" value="GGDEF"/>
    <property type="match status" value="1"/>
</dbReference>
<dbReference type="InterPro" id="IPR000160">
    <property type="entry name" value="GGDEF_dom"/>
</dbReference>
<comment type="catalytic activity">
    <reaction evidence="2">
        <text>2 GTP = 3',3'-c-di-GMP + 2 diphosphate</text>
        <dbReference type="Rhea" id="RHEA:24898"/>
        <dbReference type="ChEBI" id="CHEBI:33019"/>
        <dbReference type="ChEBI" id="CHEBI:37565"/>
        <dbReference type="ChEBI" id="CHEBI:58805"/>
        <dbReference type="EC" id="2.7.7.65"/>
    </reaction>
</comment>
<dbReference type="PROSITE" id="PS50887">
    <property type="entry name" value="GGDEF"/>
    <property type="match status" value="1"/>
</dbReference>
<feature type="modified residue" description="4-aspartylphosphate" evidence="3">
    <location>
        <position position="53"/>
    </location>
</feature>
<dbReference type="GO" id="GO:0000160">
    <property type="term" value="P:phosphorelay signal transduction system"/>
    <property type="evidence" value="ECO:0007669"/>
    <property type="project" value="InterPro"/>
</dbReference>
<dbReference type="EC" id="2.7.7.65" evidence="1"/>
<dbReference type="PANTHER" id="PTHR45138:SF9">
    <property type="entry name" value="DIGUANYLATE CYCLASE DGCM-RELATED"/>
    <property type="match status" value="1"/>
</dbReference>
<organism evidence="6 7">
    <name type="scientific">Paragemmobacter aquarius</name>
    <dbReference type="NCBI Taxonomy" id="2169400"/>
    <lineage>
        <taxon>Bacteria</taxon>
        <taxon>Pseudomonadati</taxon>
        <taxon>Pseudomonadota</taxon>
        <taxon>Alphaproteobacteria</taxon>
        <taxon>Rhodobacterales</taxon>
        <taxon>Paracoccaceae</taxon>
        <taxon>Paragemmobacter</taxon>
    </lineage>
</organism>
<dbReference type="OrthoDB" id="9812260at2"/>
<dbReference type="SMART" id="SM00267">
    <property type="entry name" value="GGDEF"/>
    <property type="match status" value="1"/>
</dbReference>